<dbReference type="InterPro" id="IPR054429">
    <property type="entry name" value="Znf-CCCH_Muscleblind-like"/>
</dbReference>
<evidence type="ECO:0000313" key="12">
    <source>
        <dbReference type="Proteomes" id="UP000001554"/>
    </source>
</evidence>
<dbReference type="RefSeq" id="XP_035694247.1">
    <property type="nucleotide sequence ID" value="XM_035838354.1"/>
</dbReference>
<keyword evidence="7 10" id="KW-0862">Zinc</keyword>
<protein>
    <submittedName>
        <fullName evidence="13 14">Muscleblind-like protein 3 isoform X1</fullName>
    </submittedName>
</protein>
<evidence type="ECO:0000256" key="10">
    <source>
        <dbReference type="PROSITE-ProRule" id="PRU00723"/>
    </source>
</evidence>
<keyword evidence="6 10" id="KW-0863">Zinc-finger</keyword>
<comment type="subcellular location">
    <subcellularLocation>
        <location evidence="2">Cytoplasm</location>
    </subcellularLocation>
    <subcellularLocation>
        <location evidence="1">Nucleus</location>
    </subcellularLocation>
</comment>
<dbReference type="GO" id="GO:0043484">
    <property type="term" value="P:regulation of RNA splicing"/>
    <property type="evidence" value="ECO:0000318"/>
    <property type="project" value="GO_Central"/>
</dbReference>
<feature type="zinc finger region" description="C3H1-type" evidence="10">
    <location>
        <begin position="232"/>
        <end position="258"/>
    </location>
</feature>
<name>A0A9J7M544_BRAFL</name>
<dbReference type="Pfam" id="PF22628">
    <property type="entry name" value="zf-CCCH_10"/>
    <property type="match status" value="3"/>
</dbReference>
<dbReference type="RefSeq" id="XP_035694244.1">
    <property type="nucleotide sequence ID" value="XM_035838351.1"/>
</dbReference>
<dbReference type="GO" id="GO:0003723">
    <property type="term" value="F:RNA binding"/>
    <property type="evidence" value="ECO:0000318"/>
    <property type="project" value="GO_Central"/>
</dbReference>
<feature type="domain" description="C3H1-type" evidence="11">
    <location>
        <begin position="232"/>
        <end position="258"/>
    </location>
</feature>
<dbReference type="PROSITE" id="PS50103">
    <property type="entry name" value="ZF_C3H1"/>
    <property type="match status" value="5"/>
</dbReference>
<dbReference type="FunFam" id="3.30.1370.210:FF:000004">
    <property type="entry name" value="Muscleblind like splicing regulator 1"/>
    <property type="match status" value="1"/>
</dbReference>
<dbReference type="GO" id="GO:0005737">
    <property type="term" value="C:cytoplasm"/>
    <property type="evidence" value="ECO:0000318"/>
    <property type="project" value="GO_Central"/>
</dbReference>
<evidence type="ECO:0000256" key="5">
    <source>
        <dbReference type="ARBA" id="ARBA00022737"/>
    </source>
</evidence>
<dbReference type="RefSeq" id="XP_035694246.1">
    <property type="nucleotide sequence ID" value="XM_035838353.1"/>
</dbReference>
<dbReference type="PANTHER" id="PTHR12675">
    <property type="entry name" value="MUSCLEBLIND-LIKE PROTEIN"/>
    <property type="match status" value="1"/>
</dbReference>
<dbReference type="RefSeq" id="XP_035694245.1">
    <property type="nucleotide sequence ID" value="XM_035838352.1"/>
</dbReference>
<feature type="domain" description="C3H1-type" evidence="11">
    <location>
        <begin position="400"/>
        <end position="426"/>
    </location>
</feature>
<sequence length="470" mass="51941">MQAREVLEPNIMAVRDNRWLTLEVCREFQRGTCTRPDTECRFAHPSKQVQVDNGRVVACFDSLKGRCTRENCKYLHPPPHLKSQLEINGRNNLIAQANAKNQILQQVPFQPILPGSQLQPMDQYLKLWGYQWNTNLEQATPQFNNIQAAAAFNPYLNPMAPSSVGLVPTEVPFPSAVPLVPGASAPAVLPAKIARTDRLEVCREFQRGNCTRGENDCKYAHPTEGVTVDTSDNCVTVCMDYIKGRCTREKCKYFHPPPHLQAKIKAAQHQAQQAAAAMSPLGTLDMNSPAVLCHSFDLEDGGDQGDLQWRGNIGADQNMVGFPPGMVPYAKRPTLDKSTLYNPQLAAQYQQAIASMQLQQGQQPFVPTGTAFPPMMLPAPAGAATAASNVPYFNAQNQPTDQLPVCRDFKAGNCKRPNCRYVHLVEDHVEVVDGKVTVCRDALKMKCARPMCKYYHVPAGQTLPTATTIV</sequence>
<feature type="domain" description="C3H1-type" evidence="11">
    <location>
        <begin position="53"/>
        <end position="79"/>
    </location>
</feature>
<reference evidence="12" key="1">
    <citation type="journal article" date="2020" name="Nat. Ecol. Evol.">
        <title>Deeply conserved synteny resolves early events in vertebrate evolution.</title>
        <authorList>
            <person name="Simakov O."/>
            <person name="Marletaz F."/>
            <person name="Yue J.X."/>
            <person name="O'Connell B."/>
            <person name="Jenkins J."/>
            <person name="Brandt A."/>
            <person name="Calef R."/>
            <person name="Tung C.H."/>
            <person name="Huang T.K."/>
            <person name="Schmutz J."/>
            <person name="Satoh N."/>
            <person name="Yu J.K."/>
            <person name="Putnam N.H."/>
            <person name="Green R.E."/>
            <person name="Rokhsar D.S."/>
        </authorList>
    </citation>
    <scope>NUCLEOTIDE SEQUENCE [LARGE SCALE GENOMIC DNA]</scope>
    <source>
        <strain evidence="12">S238N-H82</strain>
    </source>
</reference>
<feature type="zinc finger region" description="C3H1-type" evidence="10">
    <location>
        <begin position="196"/>
        <end position="224"/>
    </location>
</feature>
<keyword evidence="8" id="KW-0539">Nucleus</keyword>
<evidence type="ECO:0000256" key="9">
    <source>
        <dbReference type="ARBA" id="ARBA00038226"/>
    </source>
</evidence>
<dbReference type="InterPro" id="IPR000571">
    <property type="entry name" value="Znf_CCCH"/>
</dbReference>
<dbReference type="AlphaFoldDB" id="A0A9J7M544"/>
<keyword evidence="12" id="KW-1185">Reference proteome</keyword>
<evidence type="ECO:0000256" key="2">
    <source>
        <dbReference type="ARBA" id="ARBA00004496"/>
    </source>
</evidence>
<dbReference type="OrthoDB" id="6285980at2759"/>
<comment type="similarity">
    <text evidence="9">Belongs to the muscleblind family.</text>
</comment>
<dbReference type="Proteomes" id="UP000001554">
    <property type="component" value="Chromosome 12"/>
</dbReference>
<evidence type="ECO:0000256" key="3">
    <source>
        <dbReference type="ARBA" id="ARBA00022490"/>
    </source>
</evidence>
<evidence type="ECO:0000313" key="14">
    <source>
        <dbReference type="RefSeq" id="XP_035694244.1"/>
    </source>
</evidence>
<dbReference type="RefSeq" id="XP_035694243.1">
    <property type="nucleotide sequence ID" value="XM_035838350.1"/>
</dbReference>
<feature type="domain" description="C3H1-type" evidence="11">
    <location>
        <begin position="196"/>
        <end position="224"/>
    </location>
</feature>
<evidence type="ECO:0000256" key="4">
    <source>
        <dbReference type="ARBA" id="ARBA00022723"/>
    </source>
</evidence>
<dbReference type="GO" id="GO:0005654">
    <property type="term" value="C:nucleoplasm"/>
    <property type="evidence" value="ECO:0000318"/>
    <property type="project" value="GO_Central"/>
</dbReference>
<reference evidence="13 14" key="2">
    <citation type="submission" date="2025-04" db="UniProtKB">
        <authorList>
            <consortium name="RefSeq"/>
        </authorList>
    </citation>
    <scope>IDENTIFICATION</scope>
    <source>
        <strain evidence="13 14">S238N-H82</strain>
        <tissue evidence="13 14">Testes</tissue>
    </source>
</reference>
<gene>
    <name evidence="13 14 15 16 17" type="primary">LOC118428320</name>
</gene>
<dbReference type="Gene3D" id="3.30.1370.210">
    <property type="match status" value="3"/>
</dbReference>
<dbReference type="GeneID" id="118428320"/>
<keyword evidence="5" id="KW-0677">Repeat</keyword>
<evidence type="ECO:0000259" key="11">
    <source>
        <dbReference type="PROSITE" id="PS50103"/>
    </source>
</evidence>
<evidence type="ECO:0000256" key="1">
    <source>
        <dbReference type="ARBA" id="ARBA00004123"/>
    </source>
</evidence>
<dbReference type="PANTHER" id="PTHR12675:SF12">
    <property type="entry name" value="PROTEIN MUSCLEBLIND"/>
    <property type="match status" value="1"/>
</dbReference>
<dbReference type="GO" id="GO:0008270">
    <property type="term" value="F:zinc ion binding"/>
    <property type="evidence" value="ECO:0007669"/>
    <property type="project" value="UniProtKB-KW"/>
</dbReference>
<feature type="domain" description="C3H1-type" evidence="11">
    <location>
        <begin position="19"/>
        <end position="47"/>
    </location>
</feature>
<evidence type="ECO:0000256" key="6">
    <source>
        <dbReference type="ARBA" id="ARBA00022771"/>
    </source>
</evidence>
<keyword evidence="4 10" id="KW-0479">Metal-binding</keyword>
<evidence type="ECO:0000313" key="17">
    <source>
        <dbReference type="RefSeq" id="XP_035694247.1"/>
    </source>
</evidence>
<evidence type="ECO:0000256" key="8">
    <source>
        <dbReference type="ARBA" id="ARBA00023242"/>
    </source>
</evidence>
<feature type="zinc finger region" description="C3H1-type" evidence="10">
    <location>
        <begin position="53"/>
        <end position="79"/>
    </location>
</feature>
<dbReference type="KEGG" id="bfo:118428320"/>
<evidence type="ECO:0000313" key="16">
    <source>
        <dbReference type="RefSeq" id="XP_035694246.1"/>
    </source>
</evidence>
<dbReference type="Pfam" id="PF14608">
    <property type="entry name" value="zf-CCCH_2"/>
    <property type="match status" value="3"/>
</dbReference>
<feature type="zinc finger region" description="C3H1-type" evidence="10">
    <location>
        <begin position="19"/>
        <end position="47"/>
    </location>
</feature>
<evidence type="ECO:0000313" key="13">
    <source>
        <dbReference type="RefSeq" id="XP_035694243.1"/>
    </source>
</evidence>
<accession>A0A9J7M544</accession>
<dbReference type="FunFam" id="3.30.1370.210:FF:000002">
    <property type="entry name" value="Muscleblind-like 1 isoform 2"/>
    <property type="match status" value="1"/>
</dbReference>
<dbReference type="OMA" id="ATSKVPM"/>
<proteinExistence type="inferred from homology"/>
<evidence type="ECO:0000256" key="7">
    <source>
        <dbReference type="ARBA" id="ARBA00022833"/>
    </source>
</evidence>
<organism evidence="12 15">
    <name type="scientific">Branchiostoma floridae</name>
    <name type="common">Florida lancelet</name>
    <name type="synonym">Amphioxus</name>
    <dbReference type="NCBI Taxonomy" id="7739"/>
    <lineage>
        <taxon>Eukaryota</taxon>
        <taxon>Metazoa</taxon>
        <taxon>Chordata</taxon>
        <taxon>Cephalochordata</taxon>
        <taxon>Leptocardii</taxon>
        <taxon>Amphioxiformes</taxon>
        <taxon>Branchiostomatidae</taxon>
        <taxon>Branchiostoma</taxon>
    </lineage>
</organism>
<feature type="zinc finger region" description="C3H1-type" evidence="10">
    <location>
        <begin position="400"/>
        <end position="426"/>
    </location>
</feature>
<evidence type="ECO:0000313" key="15">
    <source>
        <dbReference type="RefSeq" id="XP_035694245.1"/>
    </source>
</evidence>
<dbReference type="SMART" id="SM00356">
    <property type="entry name" value="ZnF_C3H1"/>
    <property type="match status" value="6"/>
</dbReference>
<keyword evidence="3" id="KW-0963">Cytoplasm</keyword>